<dbReference type="EMBL" id="BTSX01000006">
    <property type="protein sequence ID" value="GMT04534.1"/>
    <property type="molecule type" value="Genomic_DNA"/>
</dbReference>
<evidence type="ECO:0000313" key="8">
    <source>
        <dbReference type="Proteomes" id="UP001432027"/>
    </source>
</evidence>
<evidence type="ECO:0000256" key="3">
    <source>
        <dbReference type="ARBA" id="ARBA00022729"/>
    </source>
</evidence>
<evidence type="ECO:0000256" key="4">
    <source>
        <dbReference type="ARBA" id="ARBA00022801"/>
    </source>
</evidence>
<dbReference type="InterPro" id="IPR042269">
    <property type="entry name" value="Ser_carbopepase_S28_SKS"/>
</dbReference>
<accession>A0AAV5UC71</accession>
<dbReference type="PANTHER" id="PTHR11010">
    <property type="entry name" value="PROTEASE S28 PRO-X CARBOXYPEPTIDASE-RELATED"/>
    <property type="match status" value="1"/>
</dbReference>
<protein>
    <recommendedName>
        <fullName evidence="9">Peptidase</fullName>
    </recommendedName>
</protein>
<sequence length="512" mass="58541">MQPLVLLSFVGLALAGLPYQGLFHGRPRHGFVDHGARLSHQRAGKVVSSNAEDYPGVDTKWFTQKVTHFDDSNKDTYQQRYRYNNNFRKGNDIVFLLIEGESEASLRWAGYPKYQWLQMAADHGADAFQLEHRCFGQSRPYDDLSNTTLEYCLMEEALEDVASFIQGINVEMKYKNPKWVTFGGSYPGILSATFRSIHPELTVGAVASSAPLTFTFDMWEYAWSMEETFKTIPGCAEAIQNSFTHAQQMILDEDQRDKLNTKLKLNPPFTKTTNYIEFDNFFENLFAVFQDVVQYTMDGRNEATKGPEGKEIYSLCKLMTTNDDPIDKLWNVIVWSNDQDGEAITEFPNSYDDFITYLRNETFDDEADGLPQASNRGWLWLQCSQLGVQQSTDQGKNIFGQIIPINYFIRLCKDGFGEDFMSAQNQYDRTAALRKKYGTGNYKATNVVLPNGSFDPWHKLGFYTPDEENGVVPVPIDGTAHCADMYEEYDGEPKDLERARQIVRDNVAKWLK</sequence>
<dbReference type="Gene3D" id="3.40.50.1820">
    <property type="entry name" value="alpha/beta hydrolase"/>
    <property type="match status" value="1"/>
</dbReference>
<evidence type="ECO:0000313" key="7">
    <source>
        <dbReference type="EMBL" id="GMT04534.1"/>
    </source>
</evidence>
<proteinExistence type="inferred from homology"/>
<dbReference type="AlphaFoldDB" id="A0AAV5UC71"/>
<dbReference type="FunFam" id="1.20.120.980:FF:000003">
    <property type="entry name" value="Serine protease 16"/>
    <property type="match status" value="1"/>
</dbReference>
<dbReference type="GO" id="GO:0008239">
    <property type="term" value="F:dipeptidyl-peptidase activity"/>
    <property type="evidence" value="ECO:0007669"/>
    <property type="project" value="TreeGrafter"/>
</dbReference>
<feature type="signal peptide" evidence="6">
    <location>
        <begin position="1"/>
        <end position="15"/>
    </location>
</feature>
<reference evidence="7" key="1">
    <citation type="submission" date="2023-10" db="EMBL/GenBank/DDBJ databases">
        <title>Genome assembly of Pristionchus species.</title>
        <authorList>
            <person name="Yoshida K."/>
            <person name="Sommer R.J."/>
        </authorList>
    </citation>
    <scope>NUCLEOTIDE SEQUENCE</scope>
    <source>
        <strain evidence="7">RS0144</strain>
    </source>
</reference>
<keyword evidence="4" id="KW-0378">Hydrolase</keyword>
<dbReference type="InterPro" id="IPR008758">
    <property type="entry name" value="Peptidase_S28"/>
</dbReference>
<comment type="caution">
    <text evidence="7">The sequence shown here is derived from an EMBL/GenBank/DDBJ whole genome shotgun (WGS) entry which is preliminary data.</text>
</comment>
<feature type="chain" id="PRO_5043955336" description="Peptidase" evidence="6">
    <location>
        <begin position="16"/>
        <end position="512"/>
    </location>
</feature>
<evidence type="ECO:0008006" key="9">
    <source>
        <dbReference type="Google" id="ProtNLM"/>
    </source>
</evidence>
<gene>
    <name evidence="7" type="ORF">PENTCL1PPCAC_26708</name>
</gene>
<dbReference type="Gene3D" id="1.20.120.980">
    <property type="entry name" value="Serine carboxypeptidase S28, SKS domain"/>
    <property type="match status" value="1"/>
</dbReference>
<keyword evidence="3 6" id="KW-0732">Signal</keyword>
<dbReference type="SUPFAM" id="SSF53474">
    <property type="entry name" value="alpha/beta-Hydrolases"/>
    <property type="match status" value="1"/>
</dbReference>
<dbReference type="PANTHER" id="PTHR11010:SF101">
    <property type="entry name" value="SERINE PROTEASE F56F10.1-RELATED"/>
    <property type="match status" value="1"/>
</dbReference>
<dbReference type="Proteomes" id="UP001432027">
    <property type="component" value="Unassembled WGS sequence"/>
</dbReference>
<comment type="similarity">
    <text evidence="1">Belongs to the peptidase S28 family.</text>
</comment>
<evidence type="ECO:0000256" key="6">
    <source>
        <dbReference type="SAM" id="SignalP"/>
    </source>
</evidence>
<keyword evidence="8" id="KW-1185">Reference proteome</keyword>
<evidence type="ECO:0000256" key="5">
    <source>
        <dbReference type="ARBA" id="ARBA00023180"/>
    </source>
</evidence>
<dbReference type="GO" id="GO:0006508">
    <property type="term" value="P:proteolysis"/>
    <property type="evidence" value="ECO:0007669"/>
    <property type="project" value="UniProtKB-KW"/>
</dbReference>
<keyword evidence="2" id="KW-0645">Protease</keyword>
<dbReference type="Pfam" id="PF05577">
    <property type="entry name" value="Peptidase_S28"/>
    <property type="match status" value="1"/>
</dbReference>
<organism evidence="7 8">
    <name type="scientific">Pristionchus entomophagus</name>
    <dbReference type="NCBI Taxonomy" id="358040"/>
    <lineage>
        <taxon>Eukaryota</taxon>
        <taxon>Metazoa</taxon>
        <taxon>Ecdysozoa</taxon>
        <taxon>Nematoda</taxon>
        <taxon>Chromadorea</taxon>
        <taxon>Rhabditida</taxon>
        <taxon>Rhabditina</taxon>
        <taxon>Diplogasteromorpha</taxon>
        <taxon>Diplogasteroidea</taxon>
        <taxon>Neodiplogasteridae</taxon>
        <taxon>Pristionchus</taxon>
    </lineage>
</organism>
<dbReference type="GO" id="GO:0070008">
    <property type="term" value="F:serine-type exopeptidase activity"/>
    <property type="evidence" value="ECO:0007669"/>
    <property type="project" value="InterPro"/>
</dbReference>
<evidence type="ECO:0000256" key="1">
    <source>
        <dbReference type="ARBA" id="ARBA00011079"/>
    </source>
</evidence>
<name>A0AAV5UC71_9BILA</name>
<dbReference type="InterPro" id="IPR029058">
    <property type="entry name" value="AB_hydrolase_fold"/>
</dbReference>
<keyword evidence="5" id="KW-0325">Glycoprotein</keyword>
<evidence type="ECO:0000256" key="2">
    <source>
        <dbReference type="ARBA" id="ARBA00022670"/>
    </source>
</evidence>